<gene>
    <name evidence="1" type="ORF">MTY_0327</name>
</gene>
<evidence type="ECO:0000313" key="1">
    <source>
        <dbReference type="EMBL" id="GAF24999.1"/>
    </source>
</evidence>
<dbReference type="GO" id="GO:0016301">
    <property type="term" value="F:kinase activity"/>
    <property type="evidence" value="ECO:0007669"/>
    <property type="project" value="UniProtKB-KW"/>
</dbReference>
<sequence>MAVAWSTVTPRPWPKEVTNLAHHIEEIAAAGVPLRVDVVSERQYERILQNEDFLNYRLAGVRRYLDYTLAEPDLIWYPDTLGKMMEYDGKQVILYGQWYEGEIQRLLVSLLAKKMFKAGLYLFHASAVHYRNKNIAFIGGESNSGKTMSQIEACRRGGAIISTETIVTDASGRVVMGSKNVFLRQRAKGTERIDKPNQDEGVAKFFSRPPEFTIYEGPAVLDLVILPDIDGNYAPLAGEMATYEKQYQTFHCLCDYLGMHILLAPGLPMPLLDDQQLRVQRANFIEQFTQKPYYYIRGANPQVVIDQLDEILKKMEG</sequence>
<reference evidence="1" key="1">
    <citation type="journal article" date="2014" name="Gene">
        <title>Genome-guided analysis of transformation efficiency and carbon dioxide assimilation by Moorella thermoacetica Y72.</title>
        <authorList>
            <person name="Tsukahara K."/>
            <person name="Kita A."/>
            <person name="Nakashimada Y."/>
            <person name="Hoshino T."/>
            <person name="Murakami K."/>
        </authorList>
    </citation>
    <scope>NUCLEOTIDE SEQUENCE [LARGE SCALE GENOMIC DNA]</scope>
    <source>
        <strain evidence="1">Y72</strain>
    </source>
</reference>
<proteinExistence type="predicted"/>
<dbReference type="EMBL" id="DF238840">
    <property type="protein sequence ID" value="GAF24999.1"/>
    <property type="molecule type" value="Genomic_DNA"/>
</dbReference>
<keyword evidence="1" id="KW-0808">Transferase</keyword>
<protein>
    <submittedName>
        <fullName evidence="1">Phosphoenolpyruvate carboxykinase</fullName>
    </submittedName>
</protein>
<organism evidence="1">
    <name type="scientific">Moorella thermoacetica Y72</name>
    <dbReference type="NCBI Taxonomy" id="1325331"/>
    <lineage>
        <taxon>Bacteria</taxon>
        <taxon>Bacillati</taxon>
        <taxon>Bacillota</taxon>
        <taxon>Clostridia</taxon>
        <taxon>Neomoorellales</taxon>
        <taxon>Neomoorellaceae</taxon>
        <taxon>Neomoorella</taxon>
    </lineage>
</organism>
<dbReference type="Proteomes" id="UP000063718">
    <property type="component" value="Unassembled WGS sequence"/>
</dbReference>
<name>A0A0S6U7A6_NEOTH</name>
<keyword evidence="1" id="KW-0670">Pyruvate</keyword>
<keyword evidence="1" id="KW-0418">Kinase</keyword>
<accession>A0A0S6U7A6</accession>
<dbReference type="AlphaFoldDB" id="A0A0S6U7A6"/>